<dbReference type="PROSITE" id="PS51296">
    <property type="entry name" value="RIESKE"/>
    <property type="match status" value="1"/>
</dbReference>
<evidence type="ECO:0000256" key="2">
    <source>
        <dbReference type="ARBA" id="ARBA00004370"/>
    </source>
</evidence>
<dbReference type="PANTHER" id="PTHR21266">
    <property type="entry name" value="IRON-SULFUR DOMAIN CONTAINING PROTEIN"/>
    <property type="match status" value="1"/>
</dbReference>
<evidence type="ECO:0000256" key="7">
    <source>
        <dbReference type="ARBA" id="ARBA00022723"/>
    </source>
</evidence>
<keyword evidence="6" id="KW-0001">2Fe-2S</keyword>
<keyword evidence="17" id="KW-1185">Reference proteome</keyword>
<evidence type="ECO:0000313" key="16">
    <source>
        <dbReference type="EMBL" id="KAK9812641.1"/>
    </source>
</evidence>
<dbReference type="GO" id="GO:0010277">
    <property type="term" value="F:chlorophyllide a oxygenase activity"/>
    <property type="evidence" value="ECO:0007669"/>
    <property type="project" value="InterPro"/>
</dbReference>
<evidence type="ECO:0000313" key="17">
    <source>
        <dbReference type="Proteomes" id="UP001489004"/>
    </source>
</evidence>
<evidence type="ECO:0000256" key="3">
    <source>
        <dbReference type="ARBA" id="ARBA00022528"/>
    </source>
</evidence>
<dbReference type="Gene3D" id="2.102.10.10">
    <property type="entry name" value="Rieske [2Fe-2S] iron-sulphur domain"/>
    <property type="match status" value="1"/>
</dbReference>
<feature type="transmembrane region" description="Helical" evidence="14">
    <location>
        <begin position="476"/>
        <end position="495"/>
    </location>
</feature>
<evidence type="ECO:0000256" key="9">
    <source>
        <dbReference type="ARBA" id="ARBA00022989"/>
    </source>
</evidence>
<evidence type="ECO:0000256" key="4">
    <source>
        <dbReference type="ARBA" id="ARBA00022640"/>
    </source>
</evidence>
<evidence type="ECO:0000256" key="6">
    <source>
        <dbReference type="ARBA" id="ARBA00022714"/>
    </source>
</evidence>
<dbReference type="SUPFAM" id="SSF55961">
    <property type="entry name" value="Bet v1-like"/>
    <property type="match status" value="1"/>
</dbReference>
<evidence type="ECO:0000256" key="1">
    <source>
        <dbReference type="ARBA" id="ARBA00004229"/>
    </source>
</evidence>
<dbReference type="AlphaFoldDB" id="A0AAW1PW12"/>
<keyword evidence="10" id="KW-0560">Oxidoreductase</keyword>
<comment type="subcellular location">
    <subcellularLocation>
        <location evidence="2">Membrane</location>
    </subcellularLocation>
    <subcellularLocation>
        <location evidence="1">Plastid</location>
        <location evidence="1">Chloroplast</location>
    </subcellularLocation>
</comment>
<dbReference type="GO" id="GO:0046872">
    <property type="term" value="F:metal ion binding"/>
    <property type="evidence" value="ECO:0007669"/>
    <property type="project" value="UniProtKB-KW"/>
</dbReference>
<dbReference type="GO" id="GO:0009507">
    <property type="term" value="C:chloroplast"/>
    <property type="evidence" value="ECO:0007669"/>
    <property type="project" value="UniProtKB-SubCell"/>
</dbReference>
<protein>
    <recommendedName>
        <fullName evidence="15">Rieske domain-containing protein</fullName>
    </recommendedName>
</protein>
<keyword evidence="8" id="KW-0809">Transit peptide</keyword>
<evidence type="ECO:0000256" key="11">
    <source>
        <dbReference type="ARBA" id="ARBA00023004"/>
    </source>
</evidence>
<dbReference type="Proteomes" id="UP001489004">
    <property type="component" value="Unassembled WGS sequence"/>
</dbReference>
<keyword evidence="7" id="KW-0479">Metal-binding</keyword>
<reference evidence="16 17" key="1">
    <citation type="journal article" date="2024" name="Nat. Commun.">
        <title>Phylogenomics reveals the evolutionary origins of lichenization in chlorophyte algae.</title>
        <authorList>
            <person name="Puginier C."/>
            <person name="Libourel C."/>
            <person name="Otte J."/>
            <person name="Skaloud P."/>
            <person name="Haon M."/>
            <person name="Grisel S."/>
            <person name="Petersen M."/>
            <person name="Berrin J.G."/>
            <person name="Delaux P.M."/>
            <person name="Dal Grande F."/>
            <person name="Keller J."/>
        </authorList>
    </citation>
    <scope>NUCLEOTIDE SEQUENCE [LARGE SCALE GENOMIC DNA]</scope>
    <source>
        <strain evidence="16 17">SAG 2043</strain>
    </source>
</reference>
<evidence type="ECO:0000256" key="8">
    <source>
        <dbReference type="ARBA" id="ARBA00022946"/>
    </source>
</evidence>
<dbReference type="GO" id="GO:0051537">
    <property type="term" value="F:2 iron, 2 sulfur cluster binding"/>
    <property type="evidence" value="ECO:0007669"/>
    <property type="project" value="UniProtKB-KW"/>
</dbReference>
<evidence type="ECO:0000256" key="14">
    <source>
        <dbReference type="SAM" id="Phobius"/>
    </source>
</evidence>
<gene>
    <name evidence="16" type="ORF">WJX72_001174</name>
</gene>
<comment type="caution">
    <text evidence="16">The sequence shown here is derived from an EMBL/GenBank/DDBJ whole genome shotgun (WGS) entry which is preliminary data.</text>
</comment>
<dbReference type="Pfam" id="PF08417">
    <property type="entry name" value="PaO"/>
    <property type="match status" value="1"/>
</dbReference>
<feature type="transmembrane region" description="Helical" evidence="14">
    <location>
        <begin position="414"/>
        <end position="433"/>
    </location>
</feature>
<dbReference type="SUPFAM" id="SSF50022">
    <property type="entry name" value="ISP domain"/>
    <property type="match status" value="1"/>
</dbReference>
<organism evidence="16 17">
    <name type="scientific">[Myrmecia] bisecta</name>
    <dbReference type="NCBI Taxonomy" id="41462"/>
    <lineage>
        <taxon>Eukaryota</taxon>
        <taxon>Viridiplantae</taxon>
        <taxon>Chlorophyta</taxon>
        <taxon>core chlorophytes</taxon>
        <taxon>Trebouxiophyceae</taxon>
        <taxon>Trebouxiales</taxon>
        <taxon>Trebouxiaceae</taxon>
        <taxon>Myrmecia</taxon>
    </lineage>
</organism>
<dbReference type="InterPro" id="IPR017941">
    <property type="entry name" value="Rieske_2Fe-2S"/>
</dbReference>
<evidence type="ECO:0000256" key="10">
    <source>
        <dbReference type="ARBA" id="ARBA00023002"/>
    </source>
</evidence>
<evidence type="ECO:0000256" key="13">
    <source>
        <dbReference type="ARBA" id="ARBA00023136"/>
    </source>
</evidence>
<keyword evidence="12" id="KW-0411">Iron-sulfur</keyword>
<evidence type="ECO:0000259" key="15">
    <source>
        <dbReference type="PROSITE" id="PS51296"/>
    </source>
</evidence>
<keyword evidence="3" id="KW-0150">Chloroplast</keyword>
<dbReference type="InterPro" id="IPR050584">
    <property type="entry name" value="Cholesterol_7-desaturase"/>
</dbReference>
<evidence type="ECO:0000256" key="12">
    <source>
        <dbReference type="ARBA" id="ARBA00023014"/>
    </source>
</evidence>
<dbReference type="InterPro" id="IPR036922">
    <property type="entry name" value="Rieske_2Fe-2S_sf"/>
</dbReference>
<dbReference type="InterPro" id="IPR013626">
    <property type="entry name" value="PaO"/>
</dbReference>
<dbReference type="EMBL" id="JALJOR010000008">
    <property type="protein sequence ID" value="KAK9812641.1"/>
    <property type="molecule type" value="Genomic_DNA"/>
</dbReference>
<evidence type="ECO:0000256" key="5">
    <source>
        <dbReference type="ARBA" id="ARBA00022692"/>
    </source>
</evidence>
<accession>A0AAW1PW12</accession>
<keyword evidence="5 14" id="KW-0812">Transmembrane</keyword>
<dbReference type="GO" id="GO:0016020">
    <property type="term" value="C:membrane"/>
    <property type="evidence" value="ECO:0007669"/>
    <property type="project" value="UniProtKB-SubCell"/>
</dbReference>
<feature type="domain" description="Rieske" evidence="15">
    <location>
        <begin position="24"/>
        <end position="128"/>
    </location>
</feature>
<dbReference type="Gene3D" id="3.90.380.10">
    <property type="entry name" value="Naphthalene 1,2-dioxygenase Alpha Subunit, Chain A, domain 1"/>
    <property type="match status" value="1"/>
</dbReference>
<dbReference type="PANTHER" id="PTHR21266:SF32">
    <property type="entry name" value="CHOLESTEROL 7-DESATURASE NVD"/>
    <property type="match status" value="1"/>
</dbReference>
<name>A0AAW1PW12_9CHLO</name>
<proteinExistence type="predicted"/>
<dbReference type="Pfam" id="PF00355">
    <property type="entry name" value="Rieske"/>
    <property type="match status" value="1"/>
</dbReference>
<keyword evidence="9 14" id="KW-1133">Transmembrane helix</keyword>
<keyword evidence="4" id="KW-0934">Plastid</keyword>
<keyword evidence="11" id="KW-0408">Iron</keyword>
<keyword evidence="13 14" id="KW-0472">Membrane</keyword>
<sequence>MLEKAGTQQWPEKQDDSFNWKAQWYPLAIVRDLDEKAPNTFTLLNEALVIWKDGSGSWRVFHDSCPHRLVPLSEGRITEAGELQCAYHGWEFDGAGTCTAIPQGGQVNNPRTHATAYPCAVKQGLLWVKPSVVHGAAQHGMIEAEIDTADIPIVPELEEEGGWENVSSLDSFRDLPYDYSTLLENLLDVGHVPFTHHASMSNRNTSSVIELKVLDRSPTGFTGAWEAGPRQGKLGRQTTLFKAPGLMRHTIDAWESKGFCNITCAYAVPTTPGHCRAIVRQVFRFKNSFVAKVMKAVPEFGSHIGNNTILEDDVIFLHKQEPESVAAGLANKPIGQVYHMPGASDAYVSAFRTWLARSGGGGPFGPMDEEWLQAAGPRLSREQLLDRYFSHTINCKICRRALTRVQWARSACKALAAVAAVAAATVAVAALAGPGDVAALHATTSSGGGPWASVRQTVGGAILRAFLAVIPAGEPSLLMALAAGLLVLALAATAGQHALRRLESKFITGTYPPPRNLEP</sequence>